<accession>E5AT28</accession>
<reference evidence="2 3" key="1">
    <citation type="journal article" date="2011" name="J. Bacteriol.">
        <title>Complete genome sequence of Burkholderia rhizoxinica, an endosymbiont of Rhizopus microsporus.</title>
        <authorList>
            <person name="Lackner G."/>
            <person name="Moebius N."/>
            <person name="Partida-Martinez L."/>
            <person name="Hertweck C."/>
        </authorList>
    </citation>
    <scope>NUCLEOTIDE SEQUENCE [LARGE SCALE GENOMIC DNA]</scope>
    <source>
        <strain evidence="3">DSM 19002 / CIP 109453 / HKI 454</strain>
    </source>
</reference>
<keyword evidence="1" id="KW-1133">Transmembrane helix</keyword>
<evidence type="ECO:0000256" key="1">
    <source>
        <dbReference type="SAM" id="Phobius"/>
    </source>
</evidence>
<dbReference type="Proteomes" id="UP000007437">
    <property type="component" value="Chromosome"/>
</dbReference>
<evidence type="ECO:0000313" key="2">
    <source>
        <dbReference type="EMBL" id="CBW73572.1"/>
    </source>
</evidence>
<name>E5AT28_MYCRK</name>
<sequence>MPQLTIAAKAIVIILWTFFIYTPSSFLSKDGNNSG</sequence>
<gene>
    <name evidence="2" type="ordered locus">RBRH_00036</name>
</gene>
<evidence type="ECO:0000313" key="3">
    <source>
        <dbReference type="Proteomes" id="UP000007437"/>
    </source>
</evidence>
<keyword evidence="1" id="KW-0472">Membrane</keyword>
<dbReference type="AlphaFoldDB" id="E5AT28"/>
<dbReference type="HOGENOM" id="CLU_3363857_0_0_4"/>
<feature type="transmembrane region" description="Helical" evidence="1">
    <location>
        <begin position="6"/>
        <end position="27"/>
    </location>
</feature>
<organism evidence="2 3">
    <name type="scientific">Mycetohabitans rhizoxinica (strain DSM 19002 / CIP 109453 / HKI 454)</name>
    <name type="common">Paraburkholderia rhizoxinica</name>
    <dbReference type="NCBI Taxonomy" id="882378"/>
    <lineage>
        <taxon>Bacteria</taxon>
        <taxon>Pseudomonadati</taxon>
        <taxon>Pseudomonadota</taxon>
        <taxon>Betaproteobacteria</taxon>
        <taxon>Burkholderiales</taxon>
        <taxon>Burkholderiaceae</taxon>
        <taxon>Mycetohabitans</taxon>
    </lineage>
</organism>
<proteinExistence type="predicted"/>
<dbReference type="EMBL" id="FR687359">
    <property type="protein sequence ID" value="CBW73572.1"/>
    <property type="molecule type" value="Genomic_DNA"/>
</dbReference>
<keyword evidence="1" id="KW-0812">Transmembrane</keyword>
<dbReference type="KEGG" id="brh:RBRH_00036"/>
<protein>
    <submittedName>
        <fullName evidence="2">Uncharacterized protein</fullName>
    </submittedName>
</protein>